<dbReference type="AlphaFoldDB" id="B3EKK5"/>
<dbReference type="STRING" id="331678.Cphamn1_0210"/>
<feature type="transmembrane region" description="Helical" evidence="2">
    <location>
        <begin position="198"/>
        <end position="219"/>
    </location>
</feature>
<dbReference type="OrthoDB" id="9803163at2"/>
<sequence length="267" mass="29646">METSHGFADPSIGKTYRRLRFLAGAALVGMPLLTALSGFFSGHSLQDSLSDYYFVVKDGGVPRTLFIMFLAFLGGVLFSYRGLDENDNRIHNLAGLFAFGVALFPMPCSVSDHPYCQPALLPVLHLPSAGLLYLSAVASVVYGGGPKLKEVLNSFPDSQTWLKRLRRIKIIPLVLMTIGIVTFLFHKPFIGYFPGISWIFWIEYLGFLGFGIYWVRLMLLINAANSEGRHLQALRTEKAQKEEPAAPPALRKAVKPAPQIEQWSDIP</sequence>
<evidence type="ECO:0000313" key="3">
    <source>
        <dbReference type="EMBL" id="ACE03183.1"/>
    </source>
</evidence>
<reference evidence="3" key="1">
    <citation type="submission" date="2008-06" db="EMBL/GenBank/DDBJ databases">
        <title>Complete sequence of Chlorobium phaeobacteroides BS1.</title>
        <authorList>
            <consortium name="US DOE Joint Genome Institute"/>
            <person name="Lucas S."/>
            <person name="Copeland A."/>
            <person name="Lapidus A."/>
            <person name="Glavina del Rio T."/>
            <person name="Dalin E."/>
            <person name="Tice H."/>
            <person name="Bruce D."/>
            <person name="Goodwin L."/>
            <person name="Pitluck S."/>
            <person name="Schmutz J."/>
            <person name="Larimer F."/>
            <person name="Land M."/>
            <person name="Hauser L."/>
            <person name="Kyrpides N."/>
            <person name="Ovchinnikova G."/>
            <person name="Li T."/>
            <person name="Liu Z."/>
            <person name="Zhao F."/>
            <person name="Overmann J."/>
            <person name="Bryant D.A."/>
            <person name="Richardson P."/>
        </authorList>
    </citation>
    <scope>NUCLEOTIDE SEQUENCE [LARGE SCALE GENOMIC DNA]</scope>
    <source>
        <strain evidence="3">BS1</strain>
    </source>
</reference>
<dbReference type="EMBL" id="CP001101">
    <property type="protein sequence ID" value="ACE03183.1"/>
    <property type="molecule type" value="Genomic_DNA"/>
</dbReference>
<keyword evidence="2" id="KW-0812">Transmembrane</keyword>
<feature type="transmembrane region" description="Helical" evidence="2">
    <location>
        <begin position="90"/>
        <end position="107"/>
    </location>
</feature>
<feature type="transmembrane region" description="Helical" evidence="2">
    <location>
        <begin position="168"/>
        <end position="186"/>
    </location>
</feature>
<protein>
    <recommendedName>
        <fullName evidence="4">DUF998 domain-containing protein</fullName>
    </recommendedName>
</protein>
<gene>
    <name evidence="3" type="ordered locus">Cphamn1_0210</name>
</gene>
<feature type="region of interest" description="Disordered" evidence="1">
    <location>
        <begin position="236"/>
        <end position="267"/>
    </location>
</feature>
<evidence type="ECO:0008006" key="4">
    <source>
        <dbReference type="Google" id="ProtNLM"/>
    </source>
</evidence>
<keyword evidence="2" id="KW-1133">Transmembrane helix</keyword>
<dbReference type="KEGG" id="cpb:Cphamn1_0210"/>
<dbReference type="HOGENOM" id="CLU_1040902_0_0_10"/>
<proteinExistence type="predicted"/>
<evidence type="ECO:0000256" key="1">
    <source>
        <dbReference type="SAM" id="MobiDB-lite"/>
    </source>
</evidence>
<feature type="transmembrane region" description="Helical" evidence="2">
    <location>
        <begin position="60"/>
        <end position="78"/>
    </location>
</feature>
<evidence type="ECO:0000256" key="2">
    <source>
        <dbReference type="SAM" id="Phobius"/>
    </source>
</evidence>
<feature type="transmembrane region" description="Helical" evidence="2">
    <location>
        <begin position="21"/>
        <end position="40"/>
    </location>
</feature>
<accession>B3EKK5</accession>
<keyword evidence="2" id="KW-0472">Membrane</keyword>
<feature type="transmembrane region" description="Helical" evidence="2">
    <location>
        <begin position="119"/>
        <end position="142"/>
    </location>
</feature>
<organism evidence="3">
    <name type="scientific">Chlorobium phaeobacteroides (strain BS1)</name>
    <dbReference type="NCBI Taxonomy" id="331678"/>
    <lineage>
        <taxon>Bacteria</taxon>
        <taxon>Pseudomonadati</taxon>
        <taxon>Chlorobiota</taxon>
        <taxon>Chlorobiia</taxon>
        <taxon>Chlorobiales</taxon>
        <taxon>Chlorobiaceae</taxon>
        <taxon>Chlorobium/Pelodictyon group</taxon>
        <taxon>Chlorobium</taxon>
    </lineage>
</organism>
<name>B3EKK5_CHLPB</name>